<dbReference type="PROSITE" id="PS51257">
    <property type="entry name" value="PROKAR_LIPOPROTEIN"/>
    <property type="match status" value="1"/>
</dbReference>
<organism evidence="8 9">
    <name type="scientific">Rhizobium helianthi</name>
    <dbReference type="NCBI Taxonomy" id="1132695"/>
    <lineage>
        <taxon>Bacteria</taxon>
        <taxon>Pseudomonadati</taxon>
        <taxon>Pseudomonadota</taxon>
        <taxon>Alphaproteobacteria</taxon>
        <taxon>Hyphomicrobiales</taxon>
        <taxon>Rhizobiaceae</taxon>
        <taxon>Rhizobium/Agrobacterium group</taxon>
        <taxon>Rhizobium</taxon>
    </lineage>
</organism>
<dbReference type="RefSeq" id="WP_377398269.1">
    <property type="nucleotide sequence ID" value="NZ_JBHUEQ010000011.1"/>
</dbReference>
<feature type="compositionally biased region" description="Basic and acidic residues" evidence="7">
    <location>
        <begin position="45"/>
        <end position="55"/>
    </location>
</feature>
<keyword evidence="9" id="KW-1185">Reference proteome</keyword>
<keyword evidence="6 8" id="KW-0449">Lipoprotein</keyword>
<evidence type="ECO:0000256" key="7">
    <source>
        <dbReference type="SAM" id="MobiDB-lite"/>
    </source>
</evidence>
<sequence length="65" mass="7090">MSNLRKIARMSVAVCIAGLVVTGCGRKGNLDKPSTPVEQQNLRKTGKEQSREPVAEKPFLLDPLL</sequence>
<evidence type="ECO:0000256" key="3">
    <source>
        <dbReference type="ARBA" id="ARBA00023136"/>
    </source>
</evidence>
<evidence type="ECO:0000313" key="9">
    <source>
        <dbReference type="Proteomes" id="UP001597322"/>
    </source>
</evidence>
<comment type="subcellular location">
    <subcellularLocation>
        <location evidence="1">Cell outer membrane</location>
        <topology evidence="1">Lipid-anchor</topology>
    </subcellularLocation>
</comment>
<keyword evidence="2" id="KW-0732">Signal</keyword>
<evidence type="ECO:0000313" key="8">
    <source>
        <dbReference type="EMBL" id="MFD1745145.1"/>
    </source>
</evidence>
<evidence type="ECO:0000256" key="4">
    <source>
        <dbReference type="ARBA" id="ARBA00023139"/>
    </source>
</evidence>
<dbReference type="Proteomes" id="UP001597322">
    <property type="component" value="Unassembled WGS sequence"/>
</dbReference>
<dbReference type="InterPro" id="IPR032831">
    <property type="entry name" value="LptM_cons"/>
</dbReference>
<keyword evidence="4" id="KW-0564">Palmitate</keyword>
<keyword evidence="5" id="KW-0998">Cell outer membrane</keyword>
<evidence type="ECO:0000256" key="5">
    <source>
        <dbReference type="ARBA" id="ARBA00023237"/>
    </source>
</evidence>
<evidence type="ECO:0000256" key="2">
    <source>
        <dbReference type="ARBA" id="ARBA00022729"/>
    </source>
</evidence>
<evidence type="ECO:0000256" key="1">
    <source>
        <dbReference type="ARBA" id="ARBA00004459"/>
    </source>
</evidence>
<reference evidence="9" key="1">
    <citation type="journal article" date="2019" name="Int. J. Syst. Evol. Microbiol.">
        <title>The Global Catalogue of Microorganisms (GCM) 10K type strain sequencing project: providing services to taxonomists for standard genome sequencing and annotation.</title>
        <authorList>
            <consortium name="The Broad Institute Genomics Platform"/>
            <consortium name="The Broad Institute Genome Sequencing Center for Infectious Disease"/>
            <person name="Wu L."/>
            <person name="Ma J."/>
        </authorList>
    </citation>
    <scope>NUCLEOTIDE SEQUENCE [LARGE SCALE GENOMIC DNA]</scope>
    <source>
        <strain evidence="9">CG52</strain>
    </source>
</reference>
<keyword evidence="3" id="KW-0472">Membrane</keyword>
<comment type="caution">
    <text evidence="8">The sequence shown here is derived from an EMBL/GenBank/DDBJ whole genome shotgun (WGS) entry which is preliminary data.</text>
</comment>
<gene>
    <name evidence="8" type="ORF">ACFSE1_06695</name>
</gene>
<dbReference type="NCBIfam" id="NF047847">
    <property type="entry name" value="SS_mature_LptM"/>
    <property type="match status" value="1"/>
</dbReference>
<evidence type="ECO:0000256" key="6">
    <source>
        <dbReference type="ARBA" id="ARBA00023288"/>
    </source>
</evidence>
<accession>A0ABW4M115</accession>
<feature type="region of interest" description="Disordered" evidence="7">
    <location>
        <begin position="27"/>
        <end position="65"/>
    </location>
</feature>
<protein>
    <submittedName>
        <fullName evidence="8">Lipoprotein</fullName>
    </submittedName>
</protein>
<dbReference type="EMBL" id="JBHUEQ010000011">
    <property type="protein sequence ID" value="MFD1745145.1"/>
    <property type="molecule type" value="Genomic_DNA"/>
</dbReference>
<name>A0ABW4M115_9HYPH</name>
<proteinExistence type="predicted"/>